<organism evidence="6 7">
    <name type="scientific">Phytomonospora endophytica</name>
    <dbReference type="NCBI Taxonomy" id="714109"/>
    <lineage>
        <taxon>Bacteria</taxon>
        <taxon>Bacillati</taxon>
        <taxon>Actinomycetota</taxon>
        <taxon>Actinomycetes</taxon>
        <taxon>Micromonosporales</taxon>
        <taxon>Micromonosporaceae</taxon>
        <taxon>Phytomonospora</taxon>
    </lineage>
</organism>
<reference evidence="6 7" key="1">
    <citation type="submission" date="2020-08" db="EMBL/GenBank/DDBJ databases">
        <title>Genomic Encyclopedia of Type Strains, Phase IV (KMG-IV): sequencing the most valuable type-strain genomes for metagenomic binning, comparative biology and taxonomic classification.</title>
        <authorList>
            <person name="Goeker M."/>
        </authorList>
    </citation>
    <scope>NUCLEOTIDE SEQUENCE [LARGE SCALE GENOMIC DNA]</scope>
    <source>
        <strain evidence="6 7">YIM 65646</strain>
    </source>
</reference>
<evidence type="ECO:0000256" key="4">
    <source>
        <dbReference type="PROSITE-ProRule" id="PRU00335"/>
    </source>
</evidence>
<dbReference type="PROSITE" id="PS50977">
    <property type="entry name" value="HTH_TETR_2"/>
    <property type="match status" value="1"/>
</dbReference>
<protein>
    <submittedName>
        <fullName evidence="6">AcrR family transcriptional regulator</fullName>
    </submittedName>
</protein>
<dbReference type="InterPro" id="IPR001647">
    <property type="entry name" value="HTH_TetR"/>
</dbReference>
<dbReference type="RefSeq" id="WP_184790020.1">
    <property type="nucleotide sequence ID" value="NZ_BONT01000109.1"/>
</dbReference>
<dbReference type="EMBL" id="JACHGT010000011">
    <property type="protein sequence ID" value="MBB6037208.1"/>
    <property type="molecule type" value="Genomic_DNA"/>
</dbReference>
<sequence>MPVTRGRPRAFDRDEALRRATELFWERGYETASIADLTAAMGIRPPSLYAAFGDKRALFDEVVAGYKATASPVMEEALAAPTAREALDRLLHALADDYTDPSHPPGCLVISAAVNVADGDVRASLRADREASKAAIADRIAADAGRLDEGTDPKELATFYAAVVQGMSTQACDGASREELHAIATSAMRAWPARP</sequence>
<keyword evidence="7" id="KW-1185">Reference proteome</keyword>
<dbReference type="InterPro" id="IPR036271">
    <property type="entry name" value="Tet_transcr_reg_TetR-rel_C_sf"/>
</dbReference>
<evidence type="ECO:0000313" key="7">
    <source>
        <dbReference type="Proteomes" id="UP000548476"/>
    </source>
</evidence>
<accession>A0A841FTZ7</accession>
<proteinExistence type="predicted"/>
<evidence type="ECO:0000313" key="6">
    <source>
        <dbReference type="EMBL" id="MBB6037208.1"/>
    </source>
</evidence>
<evidence type="ECO:0000256" key="1">
    <source>
        <dbReference type="ARBA" id="ARBA00023015"/>
    </source>
</evidence>
<dbReference type="Pfam" id="PF00440">
    <property type="entry name" value="TetR_N"/>
    <property type="match status" value="1"/>
</dbReference>
<dbReference type="GO" id="GO:0003677">
    <property type="term" value="F:DNA binding"/>
    <property type="evidence" value="ECO:0007669"/>
    <property type="project" value="UniProtKB-UniRule"/>
</dbReference>
<keyword evidence="3" id="KW-0804">Transcription</keyword>
<evidence type="ECO:0000256" key="2">
    <source>
        <dbReference type="ARBA" id="ARBA00023125"/>
    </source>
</evidence>
<dbReference type="Pfam" id="PF16925">
    <property type="entry name" value="TetR_C_13"/>
    <property type="match status" value="1"/>
</dbReference>
<dbReference type="SUPFAM" id="SSF48498">
    <property type="entry name" value="Tetracyclin repressor-like, C-terminal domain"/>
    <property type="match status" value="1"/>
</dbReference>
<dbReference type="InterPro" id="IPR009057">
    <property type="entry name" value="Homeodomain-like_sf"/>
</dbReference>
<dbReference type="Gene3D" id="1.10.10.60">
    <property type="entry name" value="Homeodomain-like"/>
    <property type="match status" value="1"/>
</dbReference>
<dbReference type="Gene3D" id="1.10.357.10">
    <property type="entry name" value="Tetracycline Repressor, domain 2"/>
    <property type="match status" value="1"/>
</dbReference>
<dbReference type="Proteomes" id="UP000548476">
    <property type="component" value="Unassembled WGS sequence"/>
</dbReference>
<keyword evidence="1" id="KW-0805">Transcription regulation</keyword>
<comment type="caution">
    <text evidence="6">The sequence shown here is derived from an EMBL/GenBank/DDBJ whole genome shotgun (WGS) entry which is preliminary data.</text>
</comment>
<dbReference type="PANTHER" id="PTHR47506">
    <property type="entry name" value="TRANSCRIPTIONAL REGULATORY PROTEIN"/>
    <property type="match status" value="1"/>
</dbReference>
<dbReference type="SUPFAM" id="SSF46689">
    <property type="entry name" value="Homeodomain-like"/>
    <property type="match status" value="1"/>
</dbReference>
<dbReference type="InterPro" id="IPR011075">
    <property type="entry name" value="TetR_C"/>
</dbReference>
<name>A0A841FTZ7_9ACTN</name>
<dbReference type="PANTHER" id="PTHR47506:SF1">
    <property type="entry name" value="HTH-TYPE TRANSCRIPTIONAL REGULATOR YJDC"/>
    <property type="match status" value="1"/>
</dbReference>
<gene>
    <name evidence="6" type="ORF">HNR73_005081</name>
</gene>
<feature type="domain" description="HTH tetR-type" evidence="5">
    <location>
        <begin position="10"/>
        <end position="70"/>
    </location>
</feature>
<keyword evidence="2 4" id="KW-0238">DNA-binding</keyword>
<feature type="DNA-binding region" description="H-T-H motif" evidence="4">
    <location>
        <begin position="33"/>
        <end position="52"/>
    </location>
</feature>
<evidence type="ECO:0000256" key="3">
    <source>
        <dbReference type="ARBA" id="ARBA00023163"/>
    </source>
</evidence>
<evidence type="ECO:0000259" key="5">
    <source>
        <dbReference type="PROSITE" id="PS50977"/>
    </source>
</evidence>
<dbReference type="AlphaFoldDB" id="A0A841FTZ7"/>